<proteinExistence type="predicted"/>
<organism evidence="1">
    <name type="scientific">Arundo donax</name>
    <name type="common">Giant reed</name>
    <name type="synonym">Donax arundinaceus</name>
    <dbReference type="NCBI Taxonomy" id="35708"/>
    <lineage>
        <taxon>Eukaryota</taxon>
        <taxon>Viridiplantae</taxon>
        <taxon>Streptophyta</taxon>
        <taxon>Embryophyta</taxon>
        <taxon>Tracheophyta</taxon>
        <taxon>Spermatophyta</taxon>
        <taxon>Magnoliopsida</taxon>
        <taxon>Liliopsida</taxon>
        <taxon>Poales</taxon>
        <taxon>Poaceae</taxon>
        <taxon>PACMAD clade</taxon>
        <taxon>Arundinoideae</taxon>
        <taxon>Arundineae</taxon>
        <taxon>Arundo</taxon>
    </lineage>
</organism>
<reference evidence="1" key="2">
    <citation type="journal article" date="2015" name="Data Brief">
        <title>Shoot transcriptome of the giant reed, Arundo donax.</title>
        <authorList>
            <person name="Barrero R.A."/>
            <person name="Guerrero F.D."/>
            <person name="Moolhuijzen P."/>
            <person name="Goolsby J.A."/>
            <person name="Tidwell J."/>
            <person name="Bellgard S.E."/>
            <person name="Bellgard M.I."/>
        </authorList>
    </citation>
    <scope>NUCLEOTIDE SEQUENCE</scope>
    <source>
        <tissue evidence="1">Shoot tissue taken approximately 20 cm above the soil surface</tissue>
    </source>
</reference>
<sequence length="43" mass="4862">MLTANCMVKLDVKQEACVCIVCQGIVMIGYNHQASRRHLLENQ</sequence>
<evidence type="ECO:0000313" key="1">
    <source>
        <dbReference type="EMBL" id="JAE20898.1"/>
    </source>
</evidence>
<dbReference type="EMBL" id="GBRH01176998">
    <property type="protein sequence ID" value="JAE20898.1"/>
    <property type="molecule type" value="Transcribed_RNA"/>
</dbReference>
<accession>A0A0A9GJM6</accession>
<dbReference type="AlphaFoldDB" id="A0A0A9GJM6"/>
<protein>
    <submittedName>
        <fullName evidence="1">Uncharacterized protein</fullName>
    </submittedName>
</protein>
<name>A0A0A9GJM6_ARUDO</name>
<reference evidence="1" key="1">
    <citation type="submission" date="2014-09" db="EMBL/GenBank/DDBJ databases">
        <authorList>
            <person name="Magalhaes I.L.F."/>
            <person name="Oliveira U."/>
            <person name="Santos F.R."/>
            <person name="Vidigal T.H.D.A."/>
            <person name="Brescovit A.D."/>
            <person name="Santos A.J."/>
        </authorList>
    </citation>
    <scope>NUCLEOTIDE SEQUENCE</scope>
    <source>
        <tissue evidence="1">Shoot tissue taken approximately 20 cm above the soil surface</tissue>
    </source>
</reference>